<dbReference type="AlphaFoldDB" id="A0A164E652"/>
<reference evidence="1 2" key="1">
    <citation type="submission" date="2016-03" db="EMBL/GenBank/DDBJ databases">
        <title>EvidentialGene: Evidence-directed Construction of Genes on Genomes.</title>
        <authorList>
            <person name="Gilbert D.G."/>
            <person name="Choi J.-H."/>
            <person name="Mockaitis K."/>
            <person name="Colbourne J."/>
            <person name="Pfrender M."/>
        </authorList>
    </citation>
    <scope>NUCLEOTIDE SEQUENCE [LARGE SCALE GENOMIC DNA]</scope>
    <source>
        <strain evidence="1 2">Xinb3</strain>
        <tissue evidence="1">Complete organism</tissue>
    </source>
</reference>
<dbReference type="Proteomes" id="UP000076858">
    <property type="component" value="Unassembled WGS sequence"/>
</dbReference>
<name>A0A164E652_9CRUS</name>
<organism evidence="1 2">
    <name type="scientific">Daphnia magna</name>
    <dbReference type="NCBI Taxonomy" id="35525"/>
    <lineage>
        <taxon>Eukaryota</taxon>
        <taxon>Metazoa</taxon>
        <taxon>Ecdysozoa</taxon>
        <taxon>Arthropoda</taxon>
        <taxon>Crustacea</taxon>
        <taxon>Branchiopoda</taxon>
        <taxon>Diplostraca</taxon>
        <taxon>Cladocera</taxon>
        <taxon>Anomopoda</taxon>
        <taxon>Daphniidae</taxon>
        <taxon>Daphnia</taxon>
    </lineage>
</organism>
<protein>
    <submittedName>
        <fullName evidence="1">Uncharacterized protein</fullName>
    </submittedName>
</protein>
<evidence type="ECO:0000313" key="2">
    <source>
        <dbReference type="Proteomes" id="UP000076858"/>
    </source>
</evidence>
<accession>A0A164E652</accession>
<gene>
    <name evidence="1" type="ORF">APZ42_009172</name>
</gene>
<keyword evidence="2" id="KW-1185">Reference proteome</keyword>
<dbReference type="EMBL" id="LRGB01024849">
    <property type="protein sequence ID" value="KZR96469.1"/>
    <property type="molecule type" value="Genomic_DNA"/>
</dbReference>
<comment type="caution">
    <text evidence="1">The sequence shown here is derived from an EMBL/GenBank/DDBJ whole genome shotgun (WGS) entry which is preliminary data.</text>
</comment>
<evidence type="ECO:0000313" key="1">
    <source>
        <dbReference type="EMBL" id="KZR96469.1"/>
    </source>
</evidence>
<sequence length="56" mass="6116">MYSVIDSLHETHTQHYTVTALTALTTSLNHYIGLPLWPVIDGLLSPLTSGQSGKVH</sequence>
<proteinExistence type="predicted"/>